<evidence type="ECO:0000256" key="1">
    <source>
        <dbReference type="SAM" id="MobiDB-lite"/>
    </source>
</evidence>
<feature type="signal peptide" evidence="2">
    <location>
        <begin position="1"/>
        <end position="19"/>
    </location>
</feature>
<evidence type="ECO:0000313" key="4">
    <source>
        <dbReference type="Proteomes" id="UP000007110"/>
    </source>
</evidence>
<accession>A0A7M7HFK6</accession>
<feature type="compositionally biased region" description="Pro residues" evidence="1">
    <location>
        <begin position="71"/>
        <end position="82"/>
    </location>
</feature>
<dbReference type="EnsemblMetazoa" id="XM_011673105">
    <property type="protein sequence ID" value="XP_011671407"/>
    <property type="gene ID" value="LOC100889724"/>
</dbReference>
<dbReference type="AlphaFoldDB" id="A0A7M7HFK6"/>
<evidence type="ECO:0000256" key="2">
    <source>
        <dbReference type="SAM" id="SignalP"/>
    </source>
</evidence>
<organism evidence="3 4">
    <name type="scientific">Strongylocentrotus purpuratus</name>
    <name type="common">Purple sea urchin</name>
    <dbReference type="NCBI Taxonomy" id="7668"/>
    <lineage>
        <taxon>Eukaryota</taxon>
        <taxon>Metazoa</taxon>
        <taxon>Echinodermata</taxon>
        <taxon>Eleutherozoa</taxon>
        <taxon>Echinozoa</taxon>
        <taxon>Echinoidea</taxon>
        <taxon>Euechinoidea</taxon>
        <taxon>Echinacea</taxon>
        <taxon>Camarodonta</taxon>
        <taxon>Echinidea</taxon>
        <taxon>Strongylocentrotidae</taxon>
        <taxon>Strongylocentrotus</taxon>
    </lineage>
</organism>
<reference evidence="3" key="2">
    <citation type="submission" date="2021-01" db="UniProtKB">
        <authorList>
            <consortium name="EnsemblMetazoa"/>
        </authorList>
    </citation>
    <scope>IDENTIFICATION</scope>
</reference>
<feature type="region of interest" description="Disordered" evidence="1">
    <location>
        <begin position="47"/>
        <end position="84"/>
    </location>
</feature>
<sequence length="206" mass="22485">MRRVLSLFLLGGLLVAVHALPQAKLRAKRGFTFNLKDMFNKKRAEIQNNADGANKSPPAQEPKSNIFELAPPAPPPSPPAPPIQDVEESWCAPEWYHAQIASVCIKIFEGEQVTLEEAKGKCKQLPNYKGESASLLEVSAGKPNAVNQYIKNYSGGVGNLWITTQYDSGDYVINKSTGEAAMESSSMKHGYVCGAAPGRGRRIRKK</sequence>
<name>A0A7M7HFK6_STRPU</name>
<dbReference type="RefSeq" id="XP_011671407.1">
    <property type="nucleotide sequence ID" value="XM_011673105.2"/>
</dbReference>
<reference evidence="4" key="1">
    <citation type="submission" date="2015-02" db="EMBL/GenBank/DDBJ databases">
        <title>Genome sequencing for Strongylocentrotus purpuratus.</title>
        <authorList>
            <person name="Murali S."/>
            <person name="Liu Y."/>
            <person name="Vee V."/>
            <person name="English A."/>
            <person name="Wang M."/>
            <person name="Skinner E."/>
            <person name="Han Y."/>
            <person name="Muzny D.M."/>
            <person name="Worley K.C."/>
            <person name="Gibbs R.A."/>
        </authorList>
    </citation>
    <scope>NUCLEOTIDE SEQUENCE</scope>
</reference>
<dbReference type="Proteomes" id="UP000007110">
    <property type="component" value="Unassembled WGS sequence"/>
</dbReference>
<dbReference type="GeneID" id="100889724"/>
<keyword evidence="2" id="KW-0732">Signal</keyword>
<protein>
    <submittedName>
        <fullName evidence="3">Uncharacterized protein</fullName>
    </submittedName>
</protein>
<proteinExistence type="predicted"/>
<dbReference type="InParanoid" id="A0A7M7HFK6"/>
<keyword evidence="4" id="KW-1185">Reference proteome</keyword>
<dbReference type="KEGG" id="spu:100889724"/>
<evidence type="ECO:0000313" key="3">
    <source>
        <dbReference type="EnsemblMetazoa" id="XP_011671407"/>
    </source>
</evidence>
<feature type="chain" id="PRO_5029855963" evidence="2">
    <location>
        <begin position="20"/>
        <end position="206"/>
    </location>
</feature>